<proteinExistence type="predicted"/>
<reference evidence="1 2" key="1">
    <citation type="journal article" date="2022" name="bioRxiv">
        <title>The genome of the oomycete Peronosclerospora sorghi, a cosmopolitan pathogen of maize and sorghum, is inflated with dispersed pseudogenes.</title>
        <authorList>
            <person name="Fletcher K."/>
            <person name="Martin F."/>
            <person name="Isakeit T."/>
            <person name="Cavanaugh K."/>
            <person name="Magill C."/>
            <person name="Michelmore R."/>
        </authorList>
    </citation>
    <scope>NUCLEOTIDE SEQUENCE [LARGE SCALE GENOMIC DNA]</scope>
    <source>
        <strain evidence="1">P6</strain>
    </source>
</reference>
<evidence type="ECO:0000313" key="2">
    <source>
        <dbReference type="Proteomes" id="UP001163321"/>
    </source>
</evidence>
<dbReference type="EMBL" id="CM047585">
    <property type="protein sequence ID" value="KAI9910115.1"/>
    <property type="molecule type" value="Genomic_DNA"/>
</dbReference>
<dbReference type="Proteomes" id="UP001163321">
    <property type="component" value="Chromosome 6"/>
</dbReference>
<name>A0ACC0VW25_9STRA</name>
<gene>
    <name evidence="1" type="ORF">PsorP6_009970</name>
</gene>
<organism evidence="1 2">
    <name type="scientific">Peronosclerospora sorghi</name>
    <dbReference type="NCBI Taxonomy" id="230839"/>
    <lineage>
        <taxon>Eukaryota</taxon>
        <taxon>Sar</taxon>
        <taxon>Stramenopiles</taxon>
        <taxon>Oomycota</taxon>
        <taxon>Peronosporomycetes</taxon>
        <taxon>Peronosporales</taxon>
        <taxon>Peronosporaceae</taxon>
        <taxon>Peronosclerospora</taxon>
    </lineage>
</organism>
<protein>
    <submittedName>
        <fullName evidence="1">Uncharacterized protein</fullName>
    </submittedName>
</protein>
<evidence type="ECO:0000313" key="1">
    <source>
        <dbReference type="EMBL" id="KAI9910115.1"/>
    </source>
</evidence>
<accession>A0ACC0VW25</accession>
<keyword evidence="2" id="KW-1185">Reference proteome</keyword>
<comment type="caution">
    <text evidence="1">The sequence shown here is derived from an EMBL/GenBank/DDBJ whole genome shotgun (WGS) entry which is preliminary data.</text>
</comment>
<sequence>MCLSPKPGDWAAEDESALALPTPAPISFHGASVIPKPSSIETRRSEHQRRTVSSGQNEPWRACGAGPRVPKRPVRS</sequence>